<accession>A0ACD4C7P0</accession>
<dbReference type="EMBL" id="CP104558">
    <property type="protein sequence ID" value="UXH44462.1"/>
    <property type="molecule type" value="Genomic_DNA"/>
</dbReference>
<name>A0ACD4C7P0_9BACI</name>
<sequence>MEQKPLSLEEKVILQLQGKIGQLEGNLAFARAELQEFHQKNDALSQEVAKYQEKTSNS</sequence>
<gene>
    <name evidence="1" type="ORF">N5C46_23075</name>
</gene>
<organism evidence="1 2">
    <name type="scientific">Rossellomorea vietnamensis</name>
    <dbReference type="NCBI Taxonomy" id="218284"/>
    <lineage>
        <taxon>Bacteria</taxon>
        <taxon>Bacillati</taxon>
        <taxon>Bacillota</taxon>
        <taxon>Bacilli</taxon>
        <taxon>Bacillales</taxon>
        <taxon>Bacillaceae</taxon>
        <taxon>Rossellomorea</taxon>
    </lineage>
</organism>
<proteinExistence type="predicted"/>
<keyword evidence="2" id="KW-1185">Reference proteome</keyword>
<evidence type="ECO:0000313" key="2">
    <source>
        <dbReference type="Proteomes" id="UP001064027"/>
    </source>
</evidence>
<evidence type="ECO:0000313" key="1">
    <source>
        <dbReference type="EMBL" id="UXH44462.1"/>
    </source>
</evidence>
<protein>
    <submittedName>
        <fullName evidence="1">Uncharacterized protein</fullName>
    </submittedName>
</protein>
<reference evidence="1" key="1">
    <citation type="submission" date="2022-09" db="EMBL/GenBank/DDBJ databases">
        <title>Complete genome sequence of Rossellomorea vietnamensis strain RL-WG62, a newly isolated PGPR with the potential for plant salinity stress alleviation.</title>
        <authorList>
            <person name="Ren L."/>
            <person name="Wang G."/>
            <person name="Hu H."/>
        </authorList>
    </citation>
    <scope>NUCLEOTIDE SEQUENCE</scope>
    <source>
        <strain evidence="1">RL-WG62</strain>
    </source>
</reference>
<dbReference type="Proteomes" id="UP001064027">
    <property type="component" value="Chromosome"/>
</dbReference>